<sequence>MDTTIDQQVAMDEALVPTAQRLKIGRSNFRLLSDIKSKESTLQLVYDVLCICPFFKAFLVTSDVDILHICPRVHGQSFAEPPFKEEILAFIRFLGHIVAIRTLTDVNINKLYQPWRSFAAIINKCLTEKSSGYDSLRLSQAQILWGLYHKRNVDYAYLMWEDFVYQVEHKNQKKSNEMYYPQFTKAIIHHFMLKDPSITWRNKFGALLPIELTNAKIKNYKAYKECYAIATGEEDPKPKASVKRTKSSSDTSITPPTAAASLRLTASVKGKQTAKASKAKSLSALSEVAMTEAQQLKLVTKRSMQQTHISQPSGSGADEGTCSKPGVPDVSTNESEEEFFWNYTDDKGDVNEEKDDDSDEEDEGDDGKEGNGDDDDADQEVVRDDDKDDEEEGGDDEHEFDEDKSDKETRDKESFDPIPQTLKNIKDDVMVKRILVSILGRGLQATVDVEDSHVTLASVNPDGMKSIFETTSQLDVPTPTSVAPLPITVPIMTPSTIATITTTSQAQILPTTRMNEAVKVAVQIKSDRLHDETQRENNEFLRTVDKNMKKIIKEQVKEQVKVQVSKILPRIEQAVNEQLKAEVLTRSSHSLSEMELKKILIEKMEGNKSIQRSDEQRNLCKALVKAYESNKIILDTYRETVSLKRCRDDDADKDEEPSAGPDQGSKRHREGKEPESASATTETATRSAGRSTQGSRSRKTSALAEEPMQTTSQMAEPFHPEFDTELLAGPTYELMKGSCKGLIELEYQLEEVYKAITDQLEWVNPKGQQYLHNLLQPLPLIPDNRGRRVIPFKHFINNDLEYLRGGASSRKYTTSITKTKAADYEHIKWIEDLMPRTISIVIQRRMEDLQLGVESYQKKLNLTKPDTYQSDLKCKEAYTAYSNPRGFIYQNKDKKNRLMRIDELHKFSDGTLTDVRTTLDDRLKGIRMRYLPQTIWMKSDKDRAAAMIQAIDKRLKTRKIMRSLDRFVGGRIENIGIVPTEMELILEHTQQAMSFKNFIYTKDDEDLTFLPKDFSPGFNIRSLFVSINTGPVKADEEPTVEPTTEPVNERVRNIVDLRGVPKEILFFTLGVLRPALGRGISKQWEASAINNDTPMPSIFNNDEGLEDCLEFKDVTSCHLKISAITPLGWKGVLDNHLDVDLLDLHDCCYARQATVYNVVNRRSRKLLEVIEKLRGEENVMRARELSRKEEYEGLQAKCEAAMTDFDKNPAILFLREKMSLLADEAKEHKGNLDRLMLETEKANLEAIEPLLHQEIEKVKHDRREVVSKVVPYAYMELLYSDELGTLVRKLVSLAITFGRCRAYELVARMKEPFDLLKVKGYHLSYEKEHTHANNDLATATFSWLNEYVADAFAFMEDLLLKKPSTLQKPVHLRTQMYVPSSQLATISFAHAS</sequence>
<feature type="compositionally biased region" description="Acidic residues" evidence="2">
    <location>
        <begin position="352"/>
        <end position="379"/>
    </location>
</feature>
<evidence type="ECO:0000256" key="1">
    <source>
        <dbReference type="SAM" id="Coils"/>
    </source>
</evidence>
<feature type="coiled-coil region" evidence="1">
    <location>
        <begin position="1218"/>
        <end position="1245"/>
    </location>
</feature>
<accession>A0A6L2N2G3</accession>
<feature type="region of interest" description="Disordered" evidence="2">
    <location>
        <begin position="235"/>
        <end position="256"/>
    </location>
</feature>
<organism evidence="3">
    <name type="scientific">Tanacetum cinerariifolium</name>
    <name type="common">Dalmatian daisy</name>
    <name type="synonym">Chrysanthemum cinerariifolium</name>
    <dbReference type="NCBI Taxonomy" id="118510"/>
    <lineage>
        <taxon>Eukaryota</taxon>
        <taxon>Viridiplantae</taxon>
        <taxon>Streptophyta</taxon>
        <taxon>Embryophyta</taxon>
        <taxon>Tracheophyta</taxon>
        <taxon>Spermatophyta</taxon>
        <taxon>Magnoliopsida</taxon>
        <taxon>eudicotyledons</taxon>
        <taxon>Gunneridae</taxon>
        <taxon>Pentapetalae</taxon>
        <taxon>asterids</taxon>
        <taxon>campanulids</taxon>
        <taxon>Asterales</taxon>
        <taxon>Asteraceae</taxon>
        <taxon>Asteroideae</taxon>
        <taxon>Anthemideae</taxon>
        <taxon>Anthemidinae</taxon>
        <taxon>Tanacetum</taxon>
    </lineage>
</organism>
<evidence type="ECO:0000313" key="3">
    <source>
        <dbReference type="EMBL" id="GEU80406.1"/>
    </source>
</evidence>
<feature type="compositionally biased region" description="Acidic residues" evidence="2">
    <location>
        <begin position="386"/>
        <end position="403"/>
    </location>
</feature>
<protein>
    <submittedName>
        <fullName evidence="3">Uncharacterized protein</fullName>
    </submittedName>
</protein>
<keyword evidence="1" id="KW-0175">Coiled coil</keyword>
<feature type="compositionally biased region" description="Polar residues" evidence="2">
    <location>
        <begin position="302"/>
        <end position="314"/>
    </location>
</feature>
<gene>
    <name evidence="3" type="ORF">Tci_052384</name>
</gene>
<name>A0A6L2N2G3_TANCI</name>
<feature type="compositionally biased region" description="Low complexity" evidence="2">
    <location>
        <begin position="676"/>
        <end position="692"/>
    </location>
</feature>
<comment type="caution">
    <text evidence="3">The sequence shown here is derived from an EMBL/GenBank/DDBJ whole genome shotgun (WGS) entry which is preliminary data.</text>
</comment>
<feature type="region of interest" description="Disordered" evidence="2">
    <location>
        <begin position="299"/>
        <end position="419"/>
    </location>
</feature>
<dbReference type="EMBL" id="BKCJ010008071">
    <property type="protein sequence ID" value="GEU80406.1"/>
    <property type="molecule type" value="Genomic_DNA"/>
</dbReference>
<evidence type="ECO:0000256" key="2">
    <source>
        <dbReference type="SAM" id="MobiDB-lite"/>
    </source>
</evidence>
<proteinExistence type="predicted"/>
<feature type="compositionally biased region" description="Basic and acidic residues" evidence="2">
    <location>
        <begin position="404"/>
        <end position="415"/>
    </location>
</feature>
<reference evidence="3" key="1">
    <citation type="journal article" date="2019" name="Sci. Rep.">
        <title>Draft genome of Tanacetum cinerariifolium, the natural source of mosquito coil.</title>
        <authorList>
            <person name="Yamashiro T."/>
            <person name="Shiraishi A."/>
            <person name="Satake H."/>
            <person name="Nakayama K."/>
        </authorList>
    </citation>
    <scope>NUCLEOTIDE SEQUENCE</scope>
</reference>
<feature type="region of interest" description="Disordered" evidence="2">
    <location>
        <begin position="646"/>
        <end position="719"/>
    </location>
</feature>